<dbReference type="EMBL" id="SNWQ01000010">
    <property type="protein sequence ID" value="TDO46833.1"/>
    <property type="molecule type" value="Genomic_DNA"/>
</dbReference>
<feature type="region of interest" description="Disordered" evidence="1">
    <location>
        <begin position="138"/>
        <end position="389"/>
    </location>
</feature>
<feature type="compositionally biased region" description="Basic and acidic residues" evidence="1">
    <location>
        <begin position="370"/>
        <end position="381"/>
    </location>
</feature>
<accession>A0A4R6KC43</accession>
<dbReference type="AlphaFoldDB" id="A0A4R6KC43"/>
<keyword evidence="3" id="KW-1185">Reference proteome</keyword>
<feature type="compositionally biased region" description="Basic and acidic residues" evidence="1">
    <location>
        <begin position="327"/>
        <end position="348"/>
    </location>
</feature>
<evidence type="ECO:0000313" key="2">
    <source>
        <dbReference type="EMBL" id="TDO46833.1"/>
    </source>
</evidence>
<evidence type="ECO:0000256" key="1">
    <source>
        <dbReference type="SAM" id="MobiDB-lite"/>
    </source>
</evidence>
<reference evidence="2 3" key="1">
    <citation type="submission" date="2019-03" db="EMBL/GenBank/DDBJ databases">
        <title>Genomic Encyclopedia of Type Strains, Phase III (KMG-III): the genomes of soil and plant-associated and newly described type strains.</title>
        <authorList>
            <person name="Whitman W."/>
        </authorList>
    </citation>
    <scope>NUCLEOTIDE SEQUENCE [LARGE SCALE GENOMIC DNA]</scope>
    <source>
        <strain evidence="2 3">VKM Ac-2527</strain>
    </source>
</reference>
<gene>
    <name evidence="2" type="ORF">EV643_110216</name>
</gene>
<name>A0A4R6KC43_9ACTN</name>
<feature type="compositionally biased region" description="Basic and acidic residues" evidence="1">
    <location>
        <begin position="143"/>
        <end position="214"/>
    </location>
</feature>
<feature type="compositionally biased region" description="Basic residues" evidence="1">
    <location>
        <begin position="311"/>
        <end position="320"/>
    </location>
</feature>
<protein>
    <submittedName>
        <fullName evidence="2">Uncharacterized protein</fullName>
    </submittedName>
</protein>
<evidence type="ECO:0000313" key="3">
    <source>
        <dbReference type="Proteomes" id="UP000295388"/>
    </source>
</evidence>
<dbReference type="Proteomes" id="UP000295388">
    <property type="component" value="Unassembled WGS sequence"/>
</dbReference>
<sequence>MCAGDRTALGASVRRWVPWSRTSPALGCVAVVLVGEHGRNRRGDLVRGDGRRVVHLAEAEFDAALSIVRLIGAEGQQHGRQTVREGSEETAGAAVRDDQIAVRQQFLLRDEPLDSDVVRLRSQRRGIIALAHCHDHLRGHRPQTREHPREQVVGVRLEHRPQREVDGRGLRPDQGRYDVRGPVGERTRRQRESRAPEARRERSQDQIPVEHGEPGIRGQAVLGPQLRQRFRDELLAQQRSGREDEHARTGNTEPFGGDRGAEIDLIAHDHIGLPPAGDLEPGSRVPTCSTPREGLAEVPLLRRRVDLHQPLRSRSRRTTRPRPAGGEGREPSRFEARPDLARPGDRDGVPSSLDRASNWNQGPEMPATPAEREQDPYRPHSTDCPAGPYPIRRVHLRVVRLAVITMTANPTWG</sequence>
<proteinExistence type="predicted"/>
<comment type="caution">
    <text evidence="2">The sequence shown here is derived from an EMBL/GenBank/DDBJ whole genome shotgun (WGS) entry which is preliminary data.</text>
</comment>
<organism evidence="2 3">
    <name type="scientific">Kribbella caucasensis</name>
    <dbReference type="NCBI Taxonomy" id="2512215"/>
    <lineage>
        <taxon>Bacteria</taxon>
        <taxon>Bacillati</taxon>
        <taxon>Actinomycetota</taxon>
        <taxon>Actinomycetes</taxon>
        <taxon>Propionibacteriales</taxon>
        <taxon>Kribbellaceae</taxon>
        <taxon>Kribbella</taxon>
    </lineage>
</organism>
<feature type="compositionally biased region" description="Basic and acidic residues" evidence="1">
    <location>
        <begin position="229"/>
        <end position="248"/>
    </location>
</feature>
<feature type="compositionally biased region" description="Basic and acidic residues" evidence="1">
    <location>
        <begin position="259"/>
        <end position="271"/>
    </location>
</feature>